<dbReference type="EMBL" id="PKMF04000824">
    <property type="protein sequence ID" value="KAK7818534.1"/>
    <property type="molecule type" value="Genomic_DNA"/>
</dbReference>
<protein>
    <submittedName>
        <fullName evidence="1">Uncharacterized protein</fullName>
    </submittedName>
</protein>
<accession>A0AAW0IWF3</accession>
<dbReference type="Proteomes" id="UP000237347">
    <property type="component" value="Unassembled WGS sequence"/>
</dbReference>
<comment type="caution">
    <text evidence="1">The sequence shown here is derived from an EMBL/GenBank/DDBJ whole genome shotgun (WGS) entry which is preliminary data.</text>
</comment>
<sequence>MLSMPSPSELQSL</sequence>
<proteinExistence type="predicted"/>
<keyword evidence="2" id="KW-1185">Reference proteome</keyword>
<organism evidence="1 2">
    <name type="scientific">Quercus suber</name>
    <name type="common">Cork oak</name>
    <dbReference type="NCBI Taxonomy" id="58331"/>
    <lineage>
        <taxon>Eukaryota</taxon>
        <taxon>Viridiplantae</taxon>
        <taxon>Streptophyta</taxon>
        <taxon>Embryophyta</taxon>
        <taxon>Tracheophyta</taxon>
        <taxon>Spermatophyta</taxon>
        <taxon>Magnoliopsida</taxon>
        <taxon>eudicotyledons</taxon>
        <taxon>Gunneridae</taxon>
        <taxon>Pentapetalae</taxon>
        <taxon>rosids</taxon>
        <taxon>fabids</taxon>
        <taxon>Fagales</taxon>
        <taxon>Fagaceae</taxon>
        <taxon>Quercus</taxon>
    </lineage>
</organism>
<gene>
    <name evidence="1" type="ORF">CFP56_041331</name>
</gene>
<evidence type="ECO:0000313" key="1">
    <source>
        <dbReference type="EMBL" id="KAK7818534.1"/>
    </source>
</evidence>
<reference evidence="1 2" key="1">
    <citation type="journal article" date="2018" name="Sci. Data">
        <title>The draft genome sequence of cork oak.</title>
        <authorList>
            <person name="Ramos A.M."/>
            <person name="Usie A."/>
            <person name="Barbosa P."/>
            <person name="Barros P.M."/>
            <person name="Capote T."/>
            <person name="Chaves I."/>
            <person name="Simoes F."/>
            <person name="Abreu I."/>
            <person name="Carrasquinho I."/>
            <person name="Faro C."/>
            <person name="Guimaraes J.B."/>
            <person name="Mendonca D."/>
            <person name="Nobrega F."/>
            <person name="Rodrigues L."/>
            <person name="Saibo N.J.M."/>
            <person name="Varela M.C."/>
            <person name="Egas C."/>
            <person name="Matos J."/>
            <person name="Miguel C.M."/>
            <person name="Oliveira M.M."/>
            <person name="Ricardo C.P."/>
            <person name="Goncalves S."/>
        </authorList>
    </citation>
    <scope>NUCLEOTIDE SEQUENCE [LARGE SCALE GENOMIC DNA]</scope>
    <source>
        <strain evidence="2">cv. HL8</strain>
    </source>
</reference>
<evidence type="ECO:0000313" key="2">
    <source>
        <dbReference type="Proteomes" id="UP000237347"/>
    </source>
</evidence>
<name>A0AAW0IWF3_QUESU</name>